<feature type="domain" description="O-methyltransferase dimerisation" evidence="6">
    <location>
        <begin position="53"/>
        <end position="105"/>
    </location>
</feature>
<dbReference type="PANTHER" id="PTHR43712">
    <property type="entry name" value="PUTATIVE (AFU_ORTHOLOGUE AFUA_4G14580)-RELATED"/>
    <property type="match status" value="1"/>
</dbReference>
<reference evidence="7" key="1">
    <citation type="journal article" date="2020" name="Stud. Mycol.">
        <title>101 Dothideomycetes genomes: a test case for predicting lifestyles and emergence of pathogens.</title>
        <authorList>
            <person name="Haridas S."/>
            <person name="Albert R."/>
            <person name="Binder M."/>
            <person name="Bloem J."/>
            <person name="Labutti K."/>
            <person name="Salamov A."/>
            <person name="Andreopoulos B."/>
            <person name="Baker S."/>
            <person name="Barry K."/>
            <person name="Bills G."/>
            <person name="Bluhm B."/>
            <person name="Cannon C."/>
            <person name="Castanera R."/>
            <person name="Culley D."/>
            <person name="Daum C."/>
            <person name="Ezra D."/>
            <person name="Gonzalez J."/>
            <person name="Henrissat B."/>
            <person name="Kuo A."/>
            <person name="Liang C."/>
            <person name="Lipzen A."/>
            <person name="Lutzoni F."/>
            <person name="Magnuson J."/>
            <person name="Mondo S."/>
            <person name="Nolan M."/>
            <person name="Ohm R."/>
            <person name="Pangilinan J."/>
            <person name="Park H.-J."/>
            <person name="Ramirez L."/>
            <person name="Alfaro M."/>
            <person name="Sun H."/>
            <person name="Tritt A."/>
            <person name="Yoshinaga Y."/>
            <person name="Zwiers L.-H."/>
            <person name="Turgeon B."/>
            <person name="Goodwin S."/>
            <person name="Spatafora J."/>
            <person name="Crous P."/>
            <person name="Grigoriev I."/>
        </authorList>
    </citation>
    <scope>NUCLEOTIDE SEQUENCE</scope>
    <source>
        <strain evidence="7">CBS 133067</strain>
    </source>
</reference>
<sequence>MEALTEAVRRVAQSADESERKQLLDSLRDLAYDIERPQDTFERVNYYNLRLAVIRIGIELKLFEIISAGSKPLTTGEIAEKVNAAPPLLRRILRYMASMGMIQEAGPDTFRCIKATQNLATVDVRAGVLHNFENVNAAFQALPSFLQRNSYREITDIKHTPYQQGWNTELTTFQWMQQNPQHMAWMSDYMAVSHSGKRSWLDAYPFSLKSQDVDSERVVFVDVGGGIGHQCISLRESHPQLTGRVVLQDLKEVVEQANVPETIEVIAHNFFDPQPVQGAKFYYLRNVLHDWSDDKCILILKHLIASMTSDSMILIDEMVLPDIGAHWHATQYDLTMMVALAAQERTRSQWEALLDQAGLQITSVHCYTKTVAESIIEAVSK</sequence>
<evidence type="ECO:0000313" key="8">
    <source>
        <dbReference type="Proteomes" id="UP000799772"/>
    </source>
</evidence>
<keyword evidence="2" id="KW-0808">Transferase</keyword>
<dbReference type="InterPro" id="IPR012967">
    <property type="entry name" value="COMT_dimerisation"/>
</dbReference>
<dbReference type="Gene3D" id="1.10.10.10">
    <property type="entry name" value="Winged helix-like DNA-binding domain superfamily/Winged helix DNA-binding domain"/>
    <property type="match status" value="1"/>
</dbReference>
<dbReference type="Pfam" id="PF00891">
    <property type="entry name" value="Methyltransf_2"/>
    <property type="match status" value="1"/>
</dbReference>
<dbReference type="GO" id="GO:0046983">
    <property type="term" value="F:protein dimerization activity"/>
    <property type="evidence" value="ECO:0007669"/>
    <property type="project" value="InterPro"/>
</dbReference>
<dbReference type="OrthoDB" id="2410195at2759"/>
<evidence type="ECO:0000259" key="5">
    <source>
        <dbReference type="Pfam" id="PF00891"/>
    </source>
</evidence>
<dbReference type="Gene3D" id="3.40.50.150">
    <property type="entry name" value="Vaccinia Virus protein VP39"/>
    <property type="match status" value="1"/>
</dbReference>
<evidence type="ECO:0000259" key="6">
    <source>
        <dbReference type="Pfam" id="PF08100"/>
    </source>
</evidence>
<dbReference type="EMBL" id="ML978144">
    <property type="protein sequence ID" value="KAF2092637.1"/>
    <property type="molecule type" value="Genomic_DNA"/>
</dbReference>
<organism evidence="7 8">
    <name type="scientific">Rhizodiscina lignyota</name>
    <dbReference type="NCBI Taxonomy" id="1504668"/>
    <lineage>
        <taxon>Eukaryota</taxon>
        <taxon>Fungi</taxon>
        <taxon>Dikarya</taxon>
        <taxon>Ascomycota</taxon>
        <taxon>Pezizomycotina</taxon>
        <taxon>Dothideomycetes</taxon>
        <taxon>Pleosporomycetidae</taxon>
        <taxon>Aulographales</taxon>
        <taxon>Rhizodiscinaceae</taxon>
        <taxon>Rhizodiscina</taxon>
    </lineage>
</organism>
<feature type="domain" description="O-methyltransferase C-terminal" evidence="5">
    <location>
        <begin position="219"/>
        <end position="359"/>
    </location>
</feature>
<keyword evidence="1" id="KW-0489">Methyltransferase</keyword>
<proteinExistence type="predicted"/>
<dbReference type="Proteomes" id="UP000799772">
    <property type="component" value="Unassembled WGS sequence"/>
</dbReference>
<evidence type="ECO:0000256" key="3">
    <source>
        <dbReference type="ARBA" id="ARBA00022691"/>
    </source>
</evidence>
<dbReference type="GO" id="GO:0008171">
    <property type="term" value="F:O-methyltransferase activity"/>
    <property type="evidence" value="ECO:0007669"/>
    <property type="project" value="InterPro"/>
</dbReference>
<keyword evidence="8" id="KW-1185">Reference proteome</keyword>
<dbReference type="InterPro" id="IPR016461">
    <property type="entry name" value="COMT-like"/>
</dbReference>
<keyword evidence="3" id="KW-0949">S-adenosyl-L-methionine</keyword>
<dbReference type="Pfam" id="PF08100">
    <property type="entry name" value="Dimerisation"/>
    <property type="match status" value="1"/>
</dbReference>
<dbReference type="GO" id="GO:0032259">
    <property type="term" value="P:methylation"/>
    <property type="evidence" value="ECO:0007669"/>
    <property type="project" value="UniProtKB-KW"/>
</dbReference>
<evidence type="ECO:0000256" key="2">
    <source>
        <dbReference type="ARBA" id="ARBA00022679"/>
    </source>
</evidence>
<evidence type="ECO:0000256" key="1">
    <source>
        <dbReference type="ARBA" id="ARBA00022603"/>
    </source>
</evidence>
<dbReference type="SUPFAM" id="SSF46785">
    <property type="entry name" value="Winged helix' DNA-binding domain"/>
    <property type="match status" value="1"/>
</dbReference>
<dbReference type="PANTHER" id="PTHR43712:SF1">
    <property type="entry name" value="HYPOTHETICAL O-METHYLTRANSFERASE (EUROFUNG)-RELATED"/>
    <property type="match status" value="1"/>
</dbReference>
<evidence type="ECO:0000256" key="4">
    <source>
        <dbReference type="PIRSR" id="PIRSR005739-1"/>
    </source>
</evidence>
<dbReference type="AlphaFoldDB" id="A0A9P4M2U0"/>
<comment type="caution">
    <text evidence="7">The sequence shown here is derived from an EMBL/GenBank/DDBJ whole genome shotgun (WGS) entry which is preliminary data.</text>
</comment>
<feature type="active site" description="Proton acceptor" evidence="4">
    <location>
        <position position="289"/>
    </location>
</feature>
<name>A0A9P4M2U0_9PEZI</name>
<dbReference type="SUPFAM" id="SSF53335">
    <property type="entry name" value="S-adenosyl-L-methionine-dependent methyltransferases"/>
    <property type="match status" value="1"/>
</dbReference>
<protein>
    <submittedName>
        <fullName evidence="7">O-methyltransferase</fullName>
    </submittedName>
</protein>
<dbReference type="InterPro" id="IPR036390">
    <property type="entry name" value="WH_DNA-bd_sf"/>
</dbReference>
<dbReference type="InterPro" id="IPR036388">
    <property type="entry name" value="WH-like_DNA-bd_sf"/>
</dbReference>
<dbReference type="InterPro" id="IPR029063">
    <property type="entry name" value="SAM-dependent_MTases_sf"/>
</dbReference>
<accession>A0A9P4M2U0</accession>
<dbReference type="PIRSF" id="PIRSF005739">
    <property type="entry name" value="O-mtase"/>
    <property type="match status" value="1"/>
</dbReference>
<gene>
    <name evidence="7" type="ORF">NA57DRAFT_62348</name>
</gene>
<dbReference type="InterPro" id="IPR001077">
    <property type="entry name" value="COMT_C"/>
</dbReference>
<evidence type="ECO:0000313" key="7">
    <source>
        <dbReference type="EMBL" id="KAF2092637.1"/>
    </source>
</evidence>